<dbReference type="SUPFAM" id="SSF53098">
    <property type="entry name" value="Ribonuclease H-like"/>
    <property type="match status" value="1"/>
</dbReference>
<dbReference type="SUPFAM" id="SSF52113">
    <property type="entry name" value="BRCT domain"/>
    <property type="match status" value="1"/>
</dbReference>
<accession>A0ABY4L092</accession>
<dbReference type="InterPro" id="IPR013520">
    <property type="entry name" value="Ribonucl_H"/>
</dbReference>
<dbReference type="CDD" id="cd06130">
    <property type="entry name" value="DNA_pol_III_epsilon_like"/>
    <property type="match status" value="1"/>
</dbReference>
<name>A0ABY4L092_THEAE</name>
<evidence type="ECO:0000313" key="4">
    <source>
        <dbReference type="Proteomes" id="UP000832041"/>
    </source>
</evidence>
<feature type="region of interest" description="Disordered" evidence="1">
    <location>
        <begin position="183"/>
        <end position="203"/>
    </location>
</feature>
<dbReference type="CDD" id="cd17748">
    <property type="entry name" value="BRCT_DNA_ligase_like"/>
    <property type="match status" value="1"/>
</dbReference>
<evidence type="ECO:0000313" key="3">
    <source>
        <dbReference type="EMBL" id="UPT19758.1"/>
    </source>
</evidence>
<dbReference type="RefSeq" id="WP_248591986.1">
    <property type="nucleotide sequence ID" value="NZ_BAABEB010000010.1"/>
</dbReference>
<dbReference type="Gene3D" id="3.30.420.10">
    <property type="entry name" value="Ribonuclease H-like superfamily/Ribonuclease H"/>
    <property type="match status" value="1"/>
</dbReference>
<dbReference type="InterPro" id="IPR012337">
    <property type="entry name" value="RNaseH-like_sf"/>
</dbReference>
<protein>
    <submittedName>
        <fullName evidence="3">DNA polymerase III</fullName>
    </submittedName>
</protein>
<reference evidence="3 4" key="1">
    <citation type="submission" date="2020-04" db="EMBL/GenBank/DDBJ databases">
        <title>Thermobifida alba genome sequencing and assembly.</title>
        <authorList>
            <person name="Luzics S."/>
            <person name="Horvath B."/>
            <person name="Nagy I."/>
            <person name="Toth A."/>
            <person name="Nagy I."/>
            <person name="Kukolya J."/>
        </authorList>
    </citation>
    <scope>NUCLEOTIDE SEQUENCE [LARGE SCALE GENOMIC DNA]</scope>
    <source>
        <strain evidence="3 4">DSM 43795</strain>
    </source>
</reference>
<proteinExistence type="predicted"/>
<feature type="domain" description="Exonuclease" evidence="2">
    <location>
        <begin position="4"/>
        <end position="171"/>
    </location>
</feature>
<gene>
    <name evidence="3" type="ORF">FOF52_01240</name>
</gene>
<dbReference type="PANTHER" id="PTHR30231:SF42">
    <property type="entry name" value="EXONUCLEASE"/>
    <property type="match status" value="1"/>
</dbReference>
<evidence type="ECO:0000256" key="1">
    <source>
        <dbReference type="SAM" id="MobiDB-lite"/>
    </source>
</evidence>
<dbReference type="Pfam" id="PF00929">
    <property type="entry name" value="RNase_T"/>
    <property type="match status" value="1"/>
</dbReference>
<evidence type="ECO:0000259" key="2">
    <source>
        <dbReference type="SMART" id="SM00479"/>
    </source>
</evidence>
<dbReference type="Gene3D" id="3.40.50.10190">
    <property type="entry name" value="BRCT domain"/>
    <property type="match status" value="1"/>
</dbReference>
<keyword evidence="4" id="KW-1185">Reference proteome</keyword>
<organism evidence="3 4">
    <name type="scientific">Thermobifida alba</name>
    <name type="common">Thermomonospora alba</name>
    <dbReference type="NCBI Taxonomy" id="53522"/>
    <lineage>
        <taxon>Bacteria</taxon>
        <taxon>Bacillati</taxon>
        <taxon>Actinomycetota</taxon>
        <taxon>Actinomycetes</taxon>
        <taxon>Streptosporangiales</taxon>
        <taxon>Nocardiopsidaceae</taxon>
        <taxon>Thermobifida</taxon>
    </lineage>
</organism>
<dbReference type="InterPro" id="IPR036397">
    <property type="entry name" value="RNaseH_sf"/>
</dbReference>
<dbReference type="InterPro" id="IPR036420">
    <property type="entry name" value="BRCT_dom_sf"/>
</dbReference>
<dbReference type="EMBL" id="CP051627">
    <property type="protein sequence ID" value="UPT19758.1"/>
    <property type="molecule type" value="Genomic_DNA"/>
</dbReference>
<dbReference type="PANTHER" id="PTHR30231">
    <property type="entry name" value="DNA POLYMERASE III SUBUNIT EPSILON"/>
    <property type="match status" value="1"/>
</dbReference>
<sequence>MPDSWTAIDFETANRDRGSVCAVGLVRVADGRIVDRYTTLVRPPAPVDHFDRFNTEFHGITPEQVADAPAWPQVHRTILEFADGGPFVAHNAVFDMGVIQAACAHTGLADHPLDYVCSLDTARRTWPALRDHRLPTVCRRIGHDLRRHHAADADAEAAAHIMLAAFREHGVATLPELCRRLRRPPRRTAARPAGPAPLPEALWTPGAKFDRWRREAETPLPEPNPDADPGGPLFGRVVCVSGELAALSKPEAWRRIAAAGGVPAKNVTRRTDVLVTGANGGGRTAKHRRAESYNATGSAIDIIDEAELLARLAAGTGEKAAAYRSEGRQRKT</sequence>
<dbReference type="Proteomes" id="UP000832041">
    <property type="component" value="Chromosome"/>
</dbReference>
<dbReference type="SMART" id="SM00479">
    <property type="entry name" value="EXOIII"/>
    <property type="match status" value="1"/>
</dbReference>